<dbReference type="AlphaFoldDB" id="A0A7I4YY64"/>
<protein>
    <submittedName>
        <fullName evidence="2">Uncharacterized protein</fullName>
    </submittedName>
</protein>
<evidence type="ECO:0000313" key="2">
    <source>
        <dbReference type="WBParaSite" id="HCON_00152400-00001"/>
    </source>
</evidence>
<name>A0A7I4YY64_HAECO</name>
<dbReference type="Proteomes" id="UP000025227">
    <property type="component" value="Unplaced"/>
</dbReference>
<proteinExistence type="predicted"/>
<dbReference type="WBParaSite" id="HCON_00152400-00001">
    <property type="protein sequence ID" value="HCON_00152400-00001"/>
    <property type="gene ID" value="HCON_00152400"/>
</dbReference>
<organism evidence="1 2">
    <name type="scientific">Haemonchus contortus</name>
    <name type="common">Barber pole worm</name>
    <dbReference type="NCBI Taxonomy" id="6289"/>
    <lineage>
        <taxon>Eukaryota</taxon>
        <taxon>Metazoa</taxon>
        <taxon>Ecdysozoa</taxon>
        <taxon>Nematoda</taxon>
        <taxon>Chromadorea</taxon>
        <taxon>Rhabditida</taxon>
        <taxon>Rhabditina</taxon>
        <taxon>Rhabditomorpha</taxon>
        <taxon>Strongyloidea</taxon>
        <taxon>Trichostrongylidae</taxon>
        <taxon>Haemonchus</taxon>
    </lineage>
</organism>
<sequence>MRWPKDEETDKLQFLREFSWYANESCDQVRNLLPVVDCPDSVCIKAVITEPPAKRDVCVQGGAVVRDCWSRVIGEDGPFALDPRALRDVPVDEETNKLQFLREFPWYSNESCDQVRNLLPVVDCPESCDNGAASETGRLRARWCCCSRLLESGDWRRWSICVGSEGTTRCEKCYSCSSPQLQMRWPKDEETNKLQFLREFPWYANESCDQSEIYCPLSIARIACASKL</sequence>
<reference evidence="2" key="1">
    <citation type="submission" date="2020-12" db="UniProtKB">
        <authorList>
            <consortium name="WormBaseParasite"/>
        </authorList>
    </citation>
    <scope>IDENTIFICATION</scope>
    <source>
        <strain evidence="2">MHco3</strain>
    </source>
</reference>
<dbReference type="OrthoDB" id="5827637at2759"/>
<accession>A0A7I4YY64</accession>
<evidence type="ECO:0000313" key="1">
    <source>
        <dbReference type="Proteomes" id="UP000025227"/>
    </source>
</evidence>
<keyword evidence="1" id="KW-1185">Reference proteome</keyword>